<feature type="region of interest" description="Disordered" evidence="14">
    <location>
        <begin position="910"/>
        <end position="1005"/>
    </location>
</feature>
<evidence type="ECO:0000256" key="14">
    <source>
        <dbReference type="SAM" id="MobiDB-lite"/>
    </source>
</evidence>
<feature type="region of interest" description="Disordered" evidence="14">
    <location>
        <begin position="1017"/>
        <end position="1045"/>
    </location>
</feature>
<gene>
    <name evidence="15" type="ORF">HXX76_013141</name>
</gene>
<dbReference type="Proteomes" id="UP000650467">
    <property type="component" value="Unassembled WGS sequence"/>
</dbReference>
<evidence type="ECO:0000313" key="16">
    <source>
        <dbReference type="Proteomes" id="UP000650467"/>
    </source>
</evidence>
<keyword evidence="10" id="KW-0206">Cytoskeleton</keyword>
<feature type="compositionally biased region" description="Low complexity" evidence="14">
    <location>
        <begin position="927"/>
        <end position="954"/>
    </location>
</feature>
<evidence type="ECO:0000256" key="2">
    <source>
        <dbReference type="ARBA" id="ARBA00004629"/>
    </source>
</evidence>
<feature type="compositionally biased region" description="Low complexity" evidence="14">
    <location>
        <begin position="679"/>
        <end position="693"/>
    </location>
</feature>
<feature type="region of interest" description="Disordered" evidence="14">
    <location>
        <begin position="837"/>
        <end position="889"/>
    </location>
</feature>
<keyword evidence="16" id="KW-1185">Reference proteome</keyword>
<evidence type="ECO:0000256" key="3">
    <source>
        <dbReference type="ARBA" id="ARBA00007716"/>
    </source>
</evidence>
<keyword evidence="11" id="KW-0131">Cell cycle</keyword>
<feature type="coiled-coil region" evidence="13">
    <location>
        <begin position="47"/>
        <end position="74"/>
    </location>
</feature>
<feature type="compositionally biased region" description="Low complexity" evidence="14">
    <location>
        <begin position="197"/>
        <end position="209"/>
    </location>
</feature>
<feature type="compositionally biased region" description="Pro residues" evidence="14">
    <location>
        <begin position="628"/>
        <end position="642"/>
    </location>
</feature>
<evidence type="ECO:0000256" key="6">
    <source>
        <dbReference type="ARBA" id="ARBA00022618"/>
    </source>
</evidence>
<feature type="compositionally biased region" description="Low complexity" evidence="14">
    <location>
        <begin position="1114"/>
        <end position="1123"/>
    </location>
</feature>
<feature type="region of interest" description="Disordered" evidence="14">
    <location>
        <begin position="620"/>
        <end position="645"/>
    </location>
</feature>
<evidence type="ECO:0000256" key="7">
    <source>
        <dbReference type="ARBA" id="ARBA00022701"/>
    </source>
</evidence>
<evidence type="ECO:0000313" key="15">
    <source>
        <dbReference type="EMBL" id="KAG2426160.1"/>
    </source>
</evidence>
<dbReference type="GO" id="GO:0000278">
    <property type="term" value="P:mitotic cell cycle"/>
    <property type="evidence" value="ECO:0007669"/>
    <property type="project" value="TreeGrafter"/>
</dbReference>
<feature type="region of interest" description="Disordered" evidence="14">
    <location>
        <begin position="339"/>
        <end position="393"/>
    </location>
</feature>
<feature type="compositionally biased region" description="Acidic residues" evidence="14">
    <location>
        <begin position="239"/>
        <end position="248"/>
    </location>
</feature>
<dbReference type="EMBL" id="JAEHOC010000049">
    <property type="protein sequence ID" value="KAG2426160.1"/>
    <property type="molecule type" value="Genomic_DNA"/>
</dbReference>
<dbReference type="PANTHER" id="PTHR48118">
    <property type="entry name" value="SPINDLE AND KINETOCHORE-ASSOCIATED PROTEIN 3"/>
    <property type="match status" value="1"/>
</dbReference>
<name>A0A835VSH6_CHLIN</name>
<feature type="compositionally biased region" description="Low complexity" evidence="14">
    <location>
        <begin position="992"/>
        <end position="1005"/>
    </location>
</feature>
<keyword evidence="6" id="KW-0132">Cell division</keyword>
<keyword evidence="9" id="KW-0995">Kinetochore</keyword>
<comment type="subcellular location">
    <subcellularLocation>
        <location evidence="2">Chromosome</location>
        <location evidence="2">Centromere</location>
        <location evidence="2">Kinetochore</location>
    </subcellularLocation>
    <subcellularLocation>
        <location evidence="1">Cytoplasm</location>
        <location evidence="1">Cytoskeleton</location>
        <location evidence="1">Spindle</location>
    </subcellularLocation>
</comment>
<accession>A0A835VSH6</accession>
<feature type="region of interest" description="Disordered" evidence="14">
    <location>
        <begin position="411"/>
        <end position="439"/>
    </location>
</feature>
<dbReference type="AlphaFoldDB" id="A0A835VSH6"/>
<dbReference type="GO" id="GO:0000940">
    <property type="term" value="C:outer kinetochore"/>
    <property type="evidence" value="ECO:0007669"/>
    <property type="project" value="InterPro"/>
</dbReference>
<evidence type="ECO:0000256" key="11">
    <source>
        <dbReference type="ARBA" id="ARBA00023306"/>
    </source>
</evidence>
<sequence length="1240" mass="122214">MTGTSKRKPLHSAVKKFADDLRGLTTQLNEGVNFLNRATQLKPCAGARDFREAISDLQDEVTELTTEAEHLERFTVDAISFEELLGHCLALYQDNRSSIQRLEAHLGQYGYSAPPGLQVEPENPVAAAAAAASRRRGTSGSDLECEDEEADGDVYATARVAVTATASRHAAIKPAAAASSKGSRQVVMVTPGVAKPRSGGNAASSRRSATPAGRLGKVLPDSDEDEDDDMGMDTRGASDNDDDSDGMELEGGVGGGRGGRRTGVSAAASGMGPRPMGSLAGKGQLLAGAQAASWATALTAAASVRASARKAPRPSVDSRGSATPEAMLMSPSLAQLLAKYNPPSDADPGLAMAPSTGDPPAAARGAGGQATGAAGRGGGGSSGSGAAGNGGGTEELAAAMRGLSPFGRGARLAQQPQQRPRAAAAAPQPQAAKPVQQQPQPQPLVVAAVAAPAPALAAIPQHSRFPTTRSPTAAAFGAFGLGDALSQDASIASNTTPPPTSGGAAVFVPPRSVTPLRSVPRADWQEHDKVLAEKMAGLEMTWVTSGQAGRANTPLRSDLRRSFTAEGAVGGGAGEGGMAGIAAAMAAARPLSPAPSRAATEAFAAAALFEGERYAAPASSAWASQPAPLQPAPQQAPAPQPQPAFQRRPVAPINVTALDDGDMVRVLSPVQKPAPSPRRQPAAATPPGRAGSRLPTPGGGGAAQVSTTVVGATVTPRRDAAASATSASSGLTPKGGAKQGSHGLGNGQGAQPRGTPSKRSGSGIGGGGCSTPVRGSQLGASPSIAGARPATPPGRGLTPERVTRATSVSTRAAAAAAAAASSTASATSTAAPAAGARAGTATGTGAGAGVRGTPSGLRKSWNSPLSGLAQAEAEQERGASNITPSRIGRGIGTSATASASAATAGAAAASSGVGANRTPGRARPSEAQAQAQAQPARTAATAPTTAAPTAPVPALKIPGLTREDTWGSAEDASDSRTTSAGGAGPHEWRGFAAPAPTPAAGMTSAGGASEFEVMLSMPPVGTPTAQTPGRGEDGGGGAAPLAAARSTSGIGGGGGGGLPAAVLAGLSPGTSQLVSRALGEAFRPQTAAAGLGSRIPAPTATQRPATAISTTGSAPAQAATDARRATGTTAAAVAAAATLPLPSGGSCSVTLCSEEDWRLLPTRTQAAFPLDTINQHLRRLSAGRPAAAGAASYFAVSDVEALSADMTTTGAKLLINTLVKLGRCEVAAAAGGVMQYRIKP</sequence>
<feature type="region of interest" description="Disordered" evidence="14">
    <location>
        <begin position="717"/>
        <end position="809"/>
    </location>
</feature>
<dbReference type="Gene3D" id="6.10.250.1400">
    <property type="match status" value="1"/>
</dbReference>
<feature type="compositionally biased region" description="Gly residues" evidence="14">
    <location>
        <begin position="365"/>
        <end position="393"/>
    </location>
</feature>
<dbReference type="GO" id="GO:0005876">
    <property type="term" value="C:spindle microtubule"/>
    <property type="evidence" value="ECO:0007669"/>
    <property type="project" value="TreeGrafter"/>
</dbReference>
<evidence type="ECO:0000256" key="4">
    <source>
        <dbReference type="ARBA" id="ARBA00022454"/>
    </source>
</evidence>
<feature type="compositionally biased region" description="Low complexity" evidence="14">
    <location>
        <begin position="1096"/>
        <end position="1107"/>
    </location>
</feature>
<keyword evidence="13" id="KW-0175">Coiled coil</keyword>
<evidence type="ECO:0000256" key="8">
    <source>
        <dbReference type="ARBA" id="ARBA00022776"/>
    </source>
</evidence>
<comment type="similarity">
    <text evidence="3">Belongs to the SKA3 family.</text>
</comment>
<evidence type="ECO:0000256" key="5">
    <source>
        <dbReference type="ARBA" id="ARBA00022490"/>
    </source>
</evidence>
<evidence type="ECO:0000256" key="10">
    <source>
        <dbReference type="ARBA" id="ARBA00023212"/>
    </source>
</evidence>
<proteinExistence type="inferred from homology"/>
<dbReference type="OrthoDB" id="552789at2759"/>
<evidence type="ECO:0000256" key="1">
    <source>
        <dbReference type="ARBA" id="ARBA00004186"/>
    </source>
</evidence>
<protein>
    <recommendedName>
        <fullName evidence="17">Spindle and kinetochore-associated protein 3</fullName>
    </recommendedName>
</protein>
<evidence type="ECO:0000256" key="13">
    <source>
        <dbReference type="SAM" id="Coils"/>
    </source>
</evidence>
<keyword evidence="8" id="KW-0498">Mitosis</keyword>
<dbReference type="GO" id="GO:0051301">
    <property type="term" value="P:cell division"/>
    <property type="evidence" value="ECO:0007669"/>
    <property type="project" value="UniProtKB-KW"/>
</dbReference>
<feature type="region of interest" description="Disordered" evidence="14">
    <location>
        <begin position="305"/>
        <end position="324"/>
    </location>
</feature>
<keyword evidence="5" id="KW-0963">Cytoplasm</keyword>
<keyword evidence="7" id="KW-0493">Microtubule</keyword>
<keyword evidence="4" id="KW-0158">Chromosome</keyword>
<dbReference type="PANTHER" id="PTHR48118:SF1">
    <property type="entry name" value="SPINDLE AND KINETOCHORE-ASSOCIATED PROTEIN 3"/>
    <property type="match status" value="1"/>
</dbReference>
<feature type="region of interest" description="Disordered" evidence="14">
    <location>
        <begin position="1089"/>
        <end position="1123"/>
    </location>
</feature>
<feature type="region of interest" description="Disordered" evidence="14">
    <location>
        <begin position="668"/>
        <end position="705"/>
    </location>
</feature>
<comment type="caution">
    <text evidence="15">The sequence shown here is derived from an EMBL/GenBank/DDBJ whole genome shotgun (WGS) entry which is preliminary data.</text>
</comment>
<evidence type="ECO:0008006" key="17">
    <source>
        <dbReference type="Google" id="ProtNLM"/>
    </source>
</evidence>
<feature type="region of interest" description="Disordered" evidence="14">
    <location>
        <begin position="127"/>
        <end position="150"/>
    </location>
</feature>
<reference evidence="15" key="1">
    <citation type="journal article" date="2020" name="bioRxiv">
        <title>Comparative genomics of Chlamydomonas.</title>
        <authorList>
            <person name="Craig R.J."/>
            <person name="Hasan A.R."/>
            <person name="Ness R.W."/>
            <person name="Keightley P.D."/>
        </authorList>
    </citation>
    <scope>NUCLEOTIDE SEQUENCE</scope>
    <source>
        <strain evidence="15">SAG 7.73</strain>
    </source>
</reference>
<evidence type="ECO:0000256" key="12">
    <source>
        <dbReference type="ARBA" id="ARBA00023328"/>
    </source>
</evidence>
<dbReference type="GO" id="GO:0007059">
    <property type="term" value="P:chromosome segregation"/>
    <property type="evidence" value="ECO:0007669"/>
    <property type="project" value="InterPro"/>
</dbReference>
<keyword evidence="12" id="KW-0137">Centromere</keyword>
<feature type="compositionally biased region" description="Acidic residues" evidence="14">
    <location>
        <begin position="221"/>
        <end position="231"/>
    </location>
</feature>
<organism evidence="15 16">
    <name type="scientific">Chlamydomonas incerta</name>
    <dbReference type="NCBI Taxonomy" id="51695"/>
    <lineage>
        <taxon>Eukaryota</taxon>
        <taxon>Viridiplantae</taxon>
        <taxon>Chlorophyta</taxon>
        <taxon>core chlorophytes</taxon>
        <taxon>Chlorophyceae</taxon>
        <taxon>CS clade</taxon>
        <taxon>Chlamydomonadales</taxon>
        <taxon>Chlamydomonadaceae</taxon>
        <taxon>Chlamydomonas</taxon>
    </lineage>
</organism>
<evidence type="ECO:0000256" key="9">
    <source>
        <dbReference type="ARBA" id="ARBA00022838"/>
    </source>
</evidence>
<dbReference type="InterPro" id="IPR033341">
    <property type="entry name" value="SKA3"/>
</dbReference>
<feature type="region of interest" description="Disordered" evidence="14">
    <location>
        <begin position="192"/>
        <end position="275"/>
    </location>
</feature>